<gene>
    <name evidence="2" type="ORF">EJB05_23743</name>
</gene>
<evidence type="ECO:0000256" key="1">
    <source>
        <dbReference type="SAM" id="MobiDB-lite"/>
    </source>
</evidence>
<dbReference type="EMBL" id="RWGY01000011">
    <property type="protein sequence ID" value="TVU32027.1"/>
    <property type="molecule type" value="Genomic_DNA"/>
</dbReference>
<feature type="region of interest" description="Disordered" evidence="1">
    <location>
        <begin position="20"/>
        <end position="63"/>
    </location>
</feature>
<evidence type="ECO:0000313" key="3">
    <source>
        <dbReference type="Proteomes" id="UP000324897"/>
    </source>
</evidence>
<protein>
    <submittedName>
        <fullName evidence="2">Uncharacterized protein</fullName>
    </submittedName>
</protein>
<feature type="compositionally biased region" description="Low complexity" evidence="1">
    <location>
        <begin position="31"/>
        <end position="42"/>
    </location>
</feature>
<reference evidence="2 3" key="1">
    <citation type="journal article" date="2019" name="Sci. Rep.">
        <title>A high-quality genome of Eragrostis curvula grass provides insights into Poaceae evolution and supports new strategies to enhance forage quality.</title>
        <authorList>
            <person name="Carballo J."/>
            <person name="Santos B.A.C.M."/>
            <person name="Zappacosta D."/>
            <person name="Garbus I."/>
            <person name="Selva J.P."/>
            <person name="Gallo C.A."/>
            <person name="Diaz A."/>
            <person name="Albertini E."/>
            <person name="Caccamo M."/>
            <person name="Echenique V."/>
        </authorList>
    </citation>
    <scope>NUCLEOTIDE SEQUENCE [LARGE SCALE GENOMIC DNA]</scope>
    <source>
        <strain evidence="3">cv. Victoria</strain>
        <tissue evidence="2">Leaf</tissue>
    </source>
</reference>
<dbReference type="AlphaFoldDB" id="A0A5J9V9E7"/>
<organism evidence="2 3">
    <name type="scientific">Eragrostis curvula</name>
    <name type="common">weeping love grass</name>
    <dbReference type="NCBI Taxonomy" id="38414"/>
    <lineage>
        <taxon>Eukaryota</taxon>
        <taxon>Viridiplantae</taxon>
        <taxon>Streptophyta</taxon>
        <taxon>Embryophyta</taxon>
        <taxon>Tracheophyta</taxon>
        <taxon>Spermatophyta</taxon>
        <taxon>Magnoliopsida</taxon>
        <taxon>Liliopsida</taxon>
        <taxon>Poales</taxon>
        <taxon>Poaceae</taxon>
        <taxon>PACMAD clade</taxon>
        <taxon>Chloridoideae</taxon>
        <taxon>Eragrostideae</taxon>
        <taxon>Eragrostidinae</taxon>
        <taxon>Eragrostis</taxon>
    </lineage>
</organism>
<proteinExistence type="predicted"/>
<dbReference type="Gramene" id="TVU32027">
    <property type="protein sequence ID" value="TVU32027"/>
    <property type="gene ID" value="EJB05_23743"/>
</dbReference>
<keyword evidence="3" id="KW-1185">Reference proteome</keyword>
<sequence length="187" mass="19068">MGASGAGIVGQLAGGSRAAEVESRGTGQGGVVRQAGGVSRSGPARGVEIHEDGTGGAAATNNNAGVRREAGQRGHHDAHRSGLCRIACLVTLLRRFASLGGGGGTGRPWRDGLQMWKAATSREAGEAAKRGSVGKGGFWKRDSDAFTDPLFLFFYLGIIEGPDAALNAQQAVLAGHLPADNGDHVEV</sequence>
<evidence type="ECO:0000313" key="2">
    <source>
        <dbReference type="EMBL" id="TVU32027.1"/>
    </source>
</evidence>
<accession>A0A5J9V9E7</accession>
<name>A0A5J9V9E7_9POAL</name>
<comment type="caution">
    <text evidence="2">The sequence shown here is derived from an EMBL/GenBank/DDBJ whole genome shotgun (WGS) entry which is preliminary data.</text>
</comment>
<dbReference type="Proteomes" id="UP000324897">
    <property type="component" value="Chromosome 1"/>
</dbReference>